<keyword evidence="3" id="KW-1185">Reference proteome</keyword>
<protein>
    <recommendedName>
        <fullName evidence="1">NB-ARC domain-containing protein</fullName>
    </recommendedName>
</protein>
<dbReference type="Gene3D" id="3.40.50.300">
    <property type="entry name" value="P-loop containing nucleotide triphosphate hydrolases"/>
    <property type="match status" value="1"/>
</dbReference>
<dbReference type="InterPro" id="IPR044974">
    <property type="entry name" value="Disease_R_plants"/>
</dbReference>
<dbReference type="Pfam" id="PF00931">
    <property type="entry name" value="NB-ARC"/>
    <property type="match status" value="1"/>
</dbReference>
<comment type="caution">
    <text evidence="2">The sequence shown here is derived from an EMBL/GenBank/DDBJ whole genome shotgun (WGS) entry which is preliminary data.</text>
</comment>
<gene>
    <name evidence="2" type="ORF">ACJMK2_027794</name>
</gene>
<dbReference type="EMBL" id="JBJQND010000003">
    <property type="protein sequence ID" value="KAL3881342.1"/>
    <property type="molecule type" value="Genomic_DNA"/>
</dbReference>
<dbReference type="InterPro" id="IPR027417">
    <property type="entry name" value="P-loop_NTPase"/>
</dbReference>
<evidence type="ECO:0000313" key="3">
    <source>
        <dbReference type="Proteomes" id="UP001634394"/>
    </source>
</evidence>
<reference evidence="2 3" key="1">
    <citation type="submission" date="2024-11" db="EMBL/GenBank/DDBJ databases">
        <title>Chromosome-level genome assembly of the freshwater bivalve Anodonta woodiana.</title>
        <authorList>
            <person name="Chen X."/>
        </authorList>
    </citation>
    <scope>NUCLEOTIDE SEQUENCE [LARGE SCALE GENOMIC DNA]</scope>
    <source>
        <strain evidence="2">MN2024</strain>
        <tissue evidence="2">Gills</tissue>
    </source>
</reference>
<dbReference type="InterPro" id="IPR019734">
    <property type="entry name" value="TPR_rpt"/>
</dbReference>
<evidence type="ECO:0000313" key="2">
    <source>
        <dbReference type="EMBL" id="KAL3881342.1"/>
    </source>
</evidence>
<dbReference type="SUPFAM" id="SSF48452">
    <property type="entry name" value="TPR-like"/>
    <property type="match status" value="1"/>
</dbReference>
<dbReference type="Gene3D" id="1.25.40.10">
    <property type="entry name" value="Tetratricopeptide repeat domain"/>
    <property type="match status" value="2"/>
</dbReference>
<feature type="domain" description="NB-ARC" evidence="1">
    <location>
        <begin position="113"/>
        <end position="230"/>
    </location>
</feature>
<dbReference type="Proteomes" id="UP001634394">
    <property type="component" value="Unassembled WGS sequence"/>
</dbReference>
<dbReference type="SUPFAM" id="SSF52540">
    <property type="entry name" value="P-loop containing nucleoside triphosphate hydrolases"/>
    <property type="match status" value="1"/>
</dbReference>
<dbReference type="AlphaFoldDB" id="A0ABD3X509"/>
<dbReference type="PRINTS" id="PR00364">
    <property type="entry name" value="DISEASERSIST"/>
</dbReference>
<evidence type="ECO:0000259" key="1">
    <source>
        <dbReference type="Pfam" id="PF00931"/>
    </source>
</evidence>
<dbReference type="SMART" id="SM00028">
    <property type="entry name" value="TPR"/>
    <property type="match status" value="3"/>
</dbReference>
<accession>A0ABD3X509</accession>
<dbReference type="PANTHER" id="PTHR11017">
    <property type="entry name" value="LEUCINE-RICH REPEAT-CONTAINING PROTEIN"/>
    <property type="match status" value="1"/>
</dbReference>
<dbReference type="PANTHER" id="PTHR11017:SF385">
    <property type="entry name" value="DISEASE RESISTANCE PROTEIN (TIR-NBS-LRR CLASS)-RELATED"/>
    <property type="match status" value="1"/>
</dbReference>
<sequence>MQEESDITYDTKSVWEKIKDKLDDELDDHNTLEVYTLMKDKMFLPMDVDITHPRQILEHLENNYSEKECFEILRNVFNLMHLHVVSEGKTFSEVINEYEKQLPGDRKDLIGRDKQIHDVMKILVENKCKGVWLCGMGGMGKTTLAEEICYRLQDNHSYKFLKVNMKGKNSIVDLSQEILIAQNLMWREYGERMNELEPPATSSKESILNLQVRQSLRNFTYESVLLLDNMDDLQRKDGKNLSLYVTELLSGISELGEQCKLKVIITARHKLIDSLVETEPNSSSGNGEIHLREIEIGGLSEEDGQKLAMKSAAPRKLEVQECSQLVKVCGGSPLAIDMMSRYIRRRWNDPVTEVLNSIKHSHSDIVECCIENSFDDLPHETKEQFIQLFVFNVCPFNVQSAAAIWFEDTSELSIAKAEMVLLQFKHRHMVECGRPCNPKIQGLLVNGEMDTVTYSLHPLVFSSRDTLLRREGLANSMNLSKARFLELYLNKLVLLEERLERERNHAHQIVSSDKVHFQDIFMWNSTLTFSTASNLKLIYSLGIKTNKLLTTFAKLINKAEEALKVFKNLAKNSKELNNADAFVFWSVQQAEACLDCNKDDKALKILQHLPIEGQDYSEPESTNDVYKLFTAAEFHYVRGMLFNKSKDYCKALRELDKSLELYKTCKPEESFTVYQAAAINARGNVHFKLKDYSSALKCHQSAYDLIIGRVGRDFHEHKAIYLHNIGSIYHAEALQKWDKNKSKENGLLDKALKTYDECINQDVDNKQTSDSYYAERLRIRSDIYLRKKQFDEAIADCETALKVQINLHVKKHPSITISRYQLARCYMKRANECWKEYRKDYGKTEFKGK</sequence>
<dbReference type="InterPro" id="IPR011990">
    <property type="entry name" value="TPR-like_helical_dom_sf"/>
</dbReference>
<name>A0ABD3X509_SINWO</name>
<organism evidence="2 3">
    <name type="scientific">Sinanodonta woodiana</name>
    <name type="common">Chinese pond mussel</name>
    <name type="synonym">Anodonta woodiana</name>
    <dbReference type="NCBI Taxonomy" id="1069815"/>
    <lineage>
        <taxon>Eukaryota</taxon>
        <taxon>Metazoa</taxon>
        <taxon>Spiralia</taxon>
        <taxon>Lophotrochozoa</taxon>
        <taxon>Mollusca</taxon>
        <taxon>Bivalvia</taxon>
        <taxon>Autobranchia</taxon>
        <taxon>Heteroconchia</taxon>
        <taxon>Palaeoheterodonta</taxon>
        <taxon>Unionida</taxon>
        <taxon>Unionoidea</taxon>
        <taxon>Unionidae</taxon>
        <taxon>Unioninae</taxon>
        <taxon>Sinanodonta</taxon>
    </lineage>
</organism>
<dbReference type="InterPro" id="IPR002182">
    <property type="entry name" value="NB-ARC"/>
</dbReference>
<proteinExistence type="predicted"/>